<dbReference type="EMBL" id="GBRH01283592">
    <property type="protein sequence ID" value="JAD14303.1"/>
    <property type="molecule type" value="Transcribed_RNA"/>
</dbReference>
<accession>A0A0A8XP22</accession>
<proteinExistence type="predicted"/>
<name>A0A0A8XP22_ARUDO</name>
<organism evidence="1">
    <name type="scientific">Arundo donax</name>
    <name type="common">Giant reed</name>
    <name type="synonym">Donax arundinaceus</name>
    <dbReference type="NCBI Taxonomy" id="35708"/>
    <lineage>
        <taxon>Eukaryota</taxon>
        <taxon>Viridiplantae</taxon>
        <taxon>Streptophyta</taxon>
        <taxon>Embryophyta</taxon>
        <taxon>Tracheophyta</taxon>
        <taxon>Spermatophyta</taxon>
        <taxon>Magnoliopsida</taxon>
        <taxon>Liliopsida</taxon>
        <taxon>Poales</taxon>
        <taxon>Poaceae</taxon>
        <taxon>PACMAD clade</taxon>
        <taxon>Arundinoideae</taxon>
        <taxon>Arundineae</taxon>
        <taxon>Arundo</taxon>
    </lineage>
</organism>
<evidence type="ECO:0000313" key="1">
    <source>
        <dbReference type="EMBL" id="JAD14303.1"/>
    </source>
</evidence>
<reference evidence="1" key="1">
    <citation type="submission" date="2014-09" db="EMBL/GenBank/DDBJ databases">
        <authorList>
            <person name="Magalhaes I.L.F."/>
            <person name="Oliveira U."/>
            <person name="Santos F.R."/>
            <person name="Vidigal T.H.D.A."/>
            <person name="Brescovit A.D."/>
            <person name="Santos A.J."/>
        </authorList>
    </citation>
    <scope>NUCLEOTIDE SEQUENCE</scope>
    <source>
        <tissue evidence="1">Shoot tissue taken approximately 20 cm above the soil surface</tissue>
    </source>
</reference>
<dbReference type="AlphaFoldDB" id="A0A0A8XP22"/>
<reference evidence="1" key="2">
    <citation type="journal article" date="2015" name="Data Brief">
        <title>Shoot transcriptome of the giant reed, Arundo donax.</title>
        <authorList>
            <person name="Barrero R.A."/>
            <person name="Guerrero F.D."/>
            <person name="Moolhuijzen P."/>
            <person name="Goolsby J.A."/>
            <person name="Tidwell J."/>
            <person name="Bellgard S.E."/>
            <person name="Bellgard M.I."/>
        </authorList>
    </citation>
    <scope>NUCLEOTIDE SEQUENCE</scope>
    <source>
        <tissue evidence="1">Shoot tissue taken approximately 20 cm above the soil surface</tissue>
    </source>
</reference>
<sequence>MSSSFLRIMIPCLRLSDIRSCDIAVTNGQWE</sequence>
<protein>
    <submittedName>
        <fullName evidence="1">Uncharacterized protein</fullName>
    </submittedName>
</protein>